<evidence type="ECO:0000313" key="6">
    <source>
        <dbReference type="Proteomes" id="UP000434957"/>
    </source>
</evidence>
<reference evidence="4 6" key="1">
    <citation type="submission" date="2018-08" db="EMBL/GenBank/DDBJ databases">
        <title>Genomic investigation of the strawberry pathogen Phytophthora fragariae indicates pathogenicity is determined by transcriptional variation in three key races.</title>
        <authorList>
            <person name="Adams T.M."/>
            <person name="Armitage A.D."/>
            <person name="Sobczyk M.K."/>
            <person name="Bates H.J."/>
            <person name="Dunwell J.M."/>
            <person name="Nellist C.F."/>
            <person name="Harrison R.J."/>
        </authorList>
    </citation>
    <scope>NUCLEOTIDE SEQUENCE [LARGE SCALE GENOMIC DNA]</scope>
    <source>
        <strain evidence="3 5">SCRP249</strain>
        <strain evidence="4 6">SCRP333</strain>
    </source>
</reference>
<protein>
    <submittedName>
        <fullName evidence="4">Uncharacterized protein</fullName>
    </submittedName>
</protein>
<dbReference type="EMBL" id="QXFV01000472">
    <property type="protein sequence ID" value="KAE9036546.1"/>
    <property type="molecule type" value="Genomic_DNA"/>
</dbReference>
<feature type="region of interest" description="Disordered" evidence="2">
    <location>
        <begin position="103"/>
        <end position="215"/>
    </location>
</feature>
<evidence type="ECO:0000313" key="3">
    <source>
        <dbReference type="EMBL" id="KAE9036546.1"/>
    </source>
</evidence>
<gene>
    <name evidence="3" type="ORF">PR001_g8771</name>
    <name evidence="4" type="ORF">PR003_g9377</name>
</gene>
<evidence type="ECO:0000313" key="4">
    <source>
        <dbReference type="EMBL" id="KAE9342624.1"/>
    </source>
</evidence>
<accession>A0A6A4FUJ1</accession>
<comment type="caution">
    <text evidence="4">The sequence shown here is derived from an EMBL/GenBank/DDBJ whole genome shotgun (WGS) entry which is preliminary data.</text>
</comment>
<keyword evidence="6" id="KW-1185">Reference proteome</keyword>
<dbReference type="AlphaFoldDB" id="A0A6A4FUJ1"/>
<dbReference type="Proteomes" id="UP000434957">
    <property type="component" value="Unassembled WGS sequence"/>
</dbReference>
<evidence type="ECO:0000256" key="2">
    <source>
        <dbReference type="SAM" id="MobiDB-lite"/>
    </source>
</evidence>
<dbReference type="Proteomes" id="UP000429607">
    <property type="component" value="Unassembled WGS sequence"/>
</dbReference>
<feature type="compositionally biased region" description="Low complexity" evidence="2">
    <location>
        <begin position="172"/>
        <end position="181"/>
    </location>
</feature>
<sequence length="449" mass="50818">MDAILTRVGVSDAEIRTHCLTAVHDEMQQAEKRLLKALKALKRALQVAEASRELHNSPLALVVVSPDVSAVLARVVGSCNEVGPLMRKLHHVVNAPGAAAVVDQDVSSSATEDEDEESAAPQEIVNLVDEHNDPDTEPNATRGLGTEVLDHAAPRGNDEVTARTSSRPLGRSTPSTSTPQPRSVWRVVRPFARATHTRAQPLPPRRPSSRKRTVPERYLDPLSLPPVKKLTAREVLEKRLTLAPQGEFGLVVRSCLLAVRDSVSHTTIMRLRETCRALADAKDRGVDIAEYMDDMQAVVTATVPTIVQREVRMERRELRAILVLLQRLPHEFPEKAKLRRYIAAKYETPAEEVSVIRERLDKMLIEVRGWCRDDTYTVFEFENHLQFVKETMEGLSYEGYEPYWDKTIAELLFRFGCCLQAFETGWAQDRRYDTIRFLLYKMKSAERRR</sequence>
<proteinExistence type="predicted"/>
<organism evidence="4 6">
    <name type="scientific">Phytophthora rubi</name>
    <dbReference type="NCBI Taxonomy" id="129364"/>
    <lineage>
        <taxon>Eukaryota</taxon>
        <taxon>Sar</taxon>
        <taxon>Stramenopiles</taxon>
        <taxon>Oomycota</taxon>
        <taxon>Peronosporomycetes</taxon>
        <taxon>Peronosporales</taxon>
        <taxon>Peronosporaceae</taxon>
        <taxon>Phytophthora</taxon>
    </lineage>
</organism>
<name>A0A6A4FUJ1_9STRA</name>
<feature type="compositionally biased region" description="Basic and acidic residues" evidence="2">
    <location>
        <begin position="148"/>
        <end position="161"/>
    </location>
</feature>
<dbReference type="EMBL" id="QXFT01000485">
    <property type="protein sequence ID" value="KAE9342624.1"/>
    <property type="molecule type" value="Genomic_DNA"/>
</dbReference>
<evidence type="ECO:0000313" key="5">
    <source>
        <dbReference type="Proteomes" id="UP000429607"/>
    </source>
</evidence>
<keyword evidence="1" id="KW-0175">Coiled coil</keyword>
<evidence type="ECO:0000256" key="1">
    <source>
        <dbReference type="SAM" id="Coils"/>
    </source>
</evidence>
<feature type="coiled-coil region" evidence="1">
    <location>
        <begin position="20"/>
        <end position="51"/>
    </location>
</feature>